<keyword evidence="3 6" id="KW-0812">Transmembrane</keyword>
<evidence type="ECO:0000256" key="7">
    <source>
        <dbReference type="SAM" id="Phobius"/>
    </source>
</evidence>
<dbReference type="GO" id="GO:0015267">
    <property type="term" value="F:channel activity"/>
    <property type="evidence" value="ECO:0007669"/>
    <property type="project" value="InterPro"/>
</dbReference>
<dbReference type="PRINTS" id="PR00783">
    <property type="entry name" value="MINTRINSICP"/>
</dbReference>
<feature type="transmembrane region" description="Helical" evidence="7">
    <location>
        <begin position="155"/>
        <end position="176"/>
    </location>
</feature>
<feature type="transmembrane region" description="Helical" evidence="7">
    <location>
        <begin position="124"/>
        <end position="143"/>
    </location>
</feature>
<evidence type="ECO:0000256" key="5">
    <source>
        <dbReference type="ARBA" id="ARBA00023136"/>
    </source>
</evidence>
<reference evidence="8 11" key="3">
    <citation type="submission" date="2020-10" db="EMBL/GenBank/DDBJ databases">
        <title>Ca. Dormibacterota MAGs.</title>
        <authorList>
            <person name="Montgomery K."/>
        </authorList>
    </citation>
    <scope>NUCLEOTIDE SEQUENCE [LARGE SCALE GENOMIC DNA]</scope>
    <source>
        <strain evidence="8">SC8812_S17_18</strain>
    </source>
</reference>
<evidence type="ECO:0000313" key="11">
    <source>
        <dbReference type="Proteomes" id="UP000606991"/>
    </source>
</evidence>
<evidence type="ECO:0000256" key="3">
    <source>
        <dbReference type="ARBA" id="ARBA00022692"/>
    </source>
</evidence>
<dbReference type="SUPFAM" id="SSF81338">
    <property type="entry name" value="Aquaporin-like"/>
    <property type="match status" value="1"/>
</dbReference>
<evidence type="ECO:0000313" key="9">
    <source>
        <dbReference type="EMBL" id="PZR82201.1"/>
    </source>
</evidence>
<dbReference type="GO" id="GO:0016020">
    <property type="term" value="C:membrane"/>
    <property type="evidence" value="ECO:0007669"/>
    <property type="project" value="UniProtKB-SubCell"/>
</dbReference>
<sequence length="234" mass="23964">MLLTRRALAEFVGTALLLIAVVGSGIAAQRLSPSDTGLQLLENALATGSALAAIILAVGAVSGAHLNPVVSLVDTAFGGLRRAELAAYVAAQVAGACAGTVVANLMFSLPALQISHKARSGGGLWLAEAVATFGLLLVIFGLARSRRAHMAPFAVGAYITGAYFFTASTSFANPAVSIARMFSDTFAGISPGSVPGFVIFQVVGSIVAFGAIRLLYPTFVDTQRVVVMPHEEAS</sequence>
<reference evidence="9" key="2">
    <citation type="submission" date="2018-05" db="EMBL/GenBank/DDBJ databases">
        <authorList>
            <person name="Ferrari B."/>
        </authorList>
    </citation>
    <scope>NUCLEOTIDE SEQUENCE</scope>
    <source>
        <strain evidence="9">RRmetagenome_bin12</strain>
    </source>
</reference>
<evidence type="ECO:0000256" key="2">
    <source>
        <dbReference type="ARBA" id="ARBA00022448"/>
    </source>
</evidence>
<evidence type="ECO:0000313" key="8">
    <source>
        <dbReference type="EMBL" id="MBJ7595822.1"/>
    </source>
</evidence>
<dbReference type="InterPro" id="IPR023271">
    <property type="entry name" value="Aquaporin-like"/>
</dbReference>
<dbReference type="Proteomes" id="UP000248724">
    <property type="component" value="Unassembled WGS sequence"/>
</dbReference>
<evidence type="ECO:0000256" key="6">
    <source>
        <dbReference type="RuleBase" id="RU000477"/>
    </source>
</evidence>
<dbReference type="Pfam" id="PF00230">
    <property type="entry name" value="MIP"/>
    <property type="match status" value="1"/>
</dbReference>
<evidence type="ECO:0000256" key="4">
    <source>
        <dbReference type="ARBA" id="ARBA00022989"/>
    </source>
</evidence>
<accession>A0A934NB07</accession>
<evidence type="ECO:0000256" key="1">
    <source>
        <dbReference type="ARBA" id="ARBA00004141"/>
    </source>
</evidence>
<proteinExistence type="inferred from homology"/>
<name>A0A2W6AWA6_9BACT</name>
<dbReference type="EMBL" id="QHBU01000079">
    <property type="protein sequence ID" value="PZR82201.1"/>
    <property type="molecule type" value="Genomic_DNA"/>
</dbReference>
<keyword evidence="5 7" id="KW-0472">Membrane</keyword>
<comment type="similarity">
    <text evidence="6">Belongs to the MIP/aquaporin (TC 1.A.8) family.</text>
</comment>
<feature type="transmembrane region" description="Helical" evidence="7">
    <location>
        <begin position="85"/>
        <end position="112"/>
    </location>
</feature>
<reference evidence="9 10" key="1">
    <citation type="journal article" date="2017" name="Nature">
        <title>Atmospheric trace gases support primary production in Antarctic desert surface soil.</title>
        <authorList>
            <person name="Ji M."/>
            <person name="Greening C."/>
            <person name="Vanwonterghem I."/>
            <person name="Carere C.R."/>
            <person name="Bay S.K."/>
            <person name="Steen J.A."/>
            <person name="Montgomery K."/>
            <person name="Lines T."/>
            <person name="Beardall J."/>
            <person name="van Dorst J."/>
            <person name="Snape I."/>
            <person name="Stott M.B."/>
            <person name="Hugenholtz P."/>
            <person name="Ferrari B.C."/>
        </authorList>
    </citation>
    <scope>NUCLEOTIDE SEQUENCE [LARGE SCALE GENOMIC DNA]</scope>
    <source>
        <strain evidence="9">RRmetagenome_bin12</strain>
    </source>
</reference>
<feature type="transmembrane region" description="Helical" evidence="7">
    <location>
        <begin position="51"/>
        <end position="73"/>
    </location>
</feature>
<dbReference type="PANTHER" id="PTHR45724:SF13">
    <property type="entry name" value="AQUAPORIN NIP1-1-RELATED"/>
    <property type="match status" value="1"/>
</dbReference>
<dbReference type="PANTHER" id="PTHR45724">
    <property type="entry name" value="AQUAPORIN NIP2-1"/>
    <property type="match status" value="1"/>
</dbReference>
<dbReference type="Proteomes" id="UP000606991">
    <property type="component" value="Unassembled WGS sequence"/>
</dbReference>
<accession>A0A2W6AWA6</accession>
<comment type="subcellular location">
    <subcellularLocation>
        <location evidence="1">Membrane</location>
        <topology evidence="1">Multi-pass membrane protein</topology>
    </subcellularLocation>
</comment>
<comment type="caution">
    <text evidence="9">The sequence shown here is derived from an EMBL/GenBank/DDBJ whole genome shotgun (WGS) entry which is preliminary data.</text>
</comment>
<organism evidence="9 10">
    <name type="scientific">Candidatus Aeolococcus gillhamiae</name>
    <dbReference type="NCBI Taxonomy" id="3127015"/>
    <lineage>
        <taxon>Bacteria</taxon>
        <taxon>Bacillati</taxon>
        <taxon>Candidatus Dormiibacterota</taxon>
        <taxon>Candidatus Dormibacteria</taxon>
        <taxon>Candidatus Aeolococcales</taxon>
        <taxon>Candidatus Aeolococcaceae</taxon>
        <taxon>Candidatus Aeolococcus</taxon>
    </lineage>
</organism>
<feature type="transmembrane region" description="Helical" evidence="7">
    <location>
        <begin position="196"/>
        <end position="216"/>
    </location>
</feature>
<dbReference type="InterPro" id="IPR000425">
    <property type="entry name" value="MIP"/>
</dbReference>
<dbReference type="AlphaFoldDB" id="A0A2W6AWA6"/>
<gene>
    <name evidence="9" type="ORF">DLM65_04305</name>
    <name evidence="8" type="ORF">JF886_13385</name>
</gene>
<keyword evidence="2 6" id="KW-0813">Transport</keyword>
<dbReference type="EMBL" id="JAEKNS010000134">
    <property type="protein sequence ID" value="MBJ7595822.1"/>
    <property type="molecule type" value="Genomic_DNA"/>
</dbReference>
<dbReference type="Gene3D" id="1.20.1080.10">
    <property type="entry name" value="Glycerol uptake facilitator protein"/>
    <property type="match status" value="2"/>
</dbReference>
<keyword evidence="4 7" id="KW-1133">Transmembrane helix</keyword>
<protein>
    <submittedName>
        <fullName evidence="9">Aquaporin family protein</fullName>
    </submittedName>
</protein>
<dbReference type="InterPro" id="IPR034294">
    <property type="entry name" value="Aquaporin_transptr"/>
</dbReference>
<dbReference type="RefSeq" id="WP_337313288.1">
    <property type="nucleotide sequence ID" value="NZ_JAEKNS010000134.1"/>
</dbReference>
<evidence type="ECO:0000313" key="10">
    <source>
        <dbReference type="Proteomes" id="UP000248724"/>
    </source>
</evidence>